<dbReference type="Proteomes" id="UP000478052">
    <property type="component" value="Unassembled WGS sequence"/>
</dbReference>
<evidence type="ECO:0000256" key="1">
    <source>
        <dbReference type="SAM" id="MobiDB-lite"/>
    </source>
</evidence>
<evidence type="ECO:0000256" key="2">
    <source>
        <dbReference type="SAM" id="SignalP"/>
    </source>
</evidence>
<comment type="caution">
    <text evidence="3">The sequence shown here is derived from an EMBL/GenBank/DDBJ whole genome shotgun (WGS) entry which is preliminary data.</text>
</comment>
<keyword evidence="4" id="KW-1185">Reference proteome</keyword>
<feature type="signal peptide" evidence="2">
    <location>
        <begin position="1"/>
        <end position="19"/>
    </location>
</feature>
<gene>
    <name evidence="3" type="ORF">FWK35_00003072</name>
</gene>
<feature type="chain" id="PRO_5026358343" evidence="2">
    <location>
        <begin position="20"/>
        <end position="333"/>
    </location>
</feature>
<keyword evidence="2" id="KW-0732">Signal</keyword>
<accession>A0A6G0ZKW0</accession>
<feature type="region of interest" description="Disordered" evidence="1">
    <location>
        <begin position="35"/>
        <end position="174"/>
    </location>
</feature>
<feature type="compositionally biased region" description="Basic and acidic residues" evidence="1">
    <location>
        <begin position="115"/>
        <end position="126"/>
    </location>
</feature>
<sequence length="333" mass="36781">MKRMTVGCKLWLLAVVCVAFLYQDGPQGNGVLCGVSKHDSQSDEGSYPDATNEDVDDDQEDDDEQNNSDDHSGNTNDGGNSHGGTSNDDDGGDGDADEDADGDADVDDDGDEDNNESHHDKDESHGKNKKKHETIKKSHKGKRHQNHGDDDDGEDNEEAALDEELAEMKITTTTTITGKPKDILKFLNKGVQPYKPAALDFKKKSSSNLLKEIEAVLNKDSKPQKSKSKSKSKKESSEEDLTEYIKNIVKEGTKKKSSNKIVKDKKLTVSILIQIIGHTRVTHRHVMGNIESPMCPLCNTKTTINDINIYCTIFLEARKEYQIPDNLYEAIGS</sequence>
<proteinExistence type="predicted"/>
<name>A0A6G0ZKW0_APHCR</name>
<feature type="compositionally biased region" description="Acidic residues" evidence="1">
    <location>
        <begin position="149"/>
        <end position="165"/>
    </location>
</feature>
<feature type="region of interest" description="Disordered" evidence="1">
    <location>
        <begin position="215"/>
        <end position="237"/>
    </location>
</feature>
<feature type="compositionally biased region" description="Acidic residues" evidence="1">
    <location>
        <begin position="87"/>
        <end position="114"/>
    </location>
</feature>
<dbReference type="EMBL" id="VUJU01000260">
    <property type="protein sequence ID" value="KAF0771723.1"/>
    <property type="molecule type" value="Genomic_DNA"/>
</dbReference>
<evidence type="ECO:0000313" key="3">
    <source>
        <dbReference type="EMBL" id="KAF0771723.1"/>
    </source>
</evidence>
<dbReference type="AlphaFoldDB" id="A0A6G0ZKW0"/>
<protein>
    <submittedName>
        <fullName evidence="3">Nonsense-mediated mRNA decay protein 2-like</fullName>
    </submittedName>
</protein>
<feature type="compositionally biased region" description="Low complexity" evidence="1">
    <location>
        <begin position="73"/>
        <end position="86"/>
    </location>
</feature>
<reference evidence="3 4" key="1">
    <citation type="submission" date="2019-08" db="EMBL/GenBank/DDBJ databases">
        <title>Whole genome of Aphis craccivora.</title>
        <authorList>
            <person name="Voronova N.V."/>
            <person name="Shulinski R.S."/>
            <person name="Bandarenka Y.V."/>
            <person name="Zhorov D.G."/>
            <person name="Warner D."/>
        </authorList>
    </citation>
    <scope>NUCLEOTIDE SEQUENCE [LARGE SCALE GENOMIC DNA]</scope>
    <source>
        <strain evidence="3">180601</strain>
        <tissue evidence="3">Whole Body</tissue>
    </source>
</reference>
<evidence type="ECO:0000313" key="4">
    <source>
        <dbReference type="Proteomes" id="UP000478052"/>
    </source>
</evidence>
<organism evidence="3 4">
    <name type="scientific">Aphis craccivora</name>
    <name type="common">Cowpea aphid</name>
    <dbReference type="NCBI Taxonomy" id="307492"/>
    <lineage>
        <taxon>Eukaryota</taxon>
        <taxon>Metazoa</taxon>
        <taxon>Ecdysozoa</taxon>
        <taxon>Arthropoda</taxon>
        <taxon>Hexapoda</taxon>
        <taxon>Insecta</taxon>
        <taxon>Pterygota</taxon>
        <taxon>Neoptera</taxon>
        <taxon>Paraneoptera</taxon>
        <taxon>Hemiptera</taxon>
        <taxon>Sternorrhyncha</taxon>
        <taxon>Aphidomorpha</taxon>
        <taxon>Aphidoidea</taxon>
        <taxon>Aphididae</taxon>
        <taxon>Aphidini</taxon>
        <taxon>Aphis</taxon>
        <taxon>Aphis</taxon>
    </lineage>
</organism>
<feature type="compositionally biased region" description="Basic residues" evidence="1">
    <location>
        <begin position="127"/>
        <end position="145"/>
    </location>
</feature>
<feature type="compositionally biased region" description="Acidic residues" evidence="1">
    <location>
        <begin position="51"/>
        <end position="67"/>
    </location>
</feature>
<dbReference type="OrthoDB" id="6631281at2759"/>